<evidence type="ECO:0000256" key="1">
    <source>
        <dbReference type="ARBA" id="ARBA00001638"/>
    </source>
</evidence>
<dbReference type="InterPro" id="IPR006674">
    <property type="entry name" value="HD_domain"/>
</dbReference>
<comment type="catalytic activity">
    <reaction evidence="1">
        <text>a 2'-deoxyribonucleoside 5'-phosphate + H2O = a 2'-deoxyribonucleoside + phosphate</text>
        <dbReference type="Rhea" id="RHEA:36167"/>
        <dbReference type="ChEBI" id="CHEBI:15377"/>
        <dbReference type="ChEBI" id="CHEBI:18274"/>
        <dbReference type="ChEBI" id="CHEBI:43474"/>
        <dbReference type="ChEBI" id="CHEBI:65317"/>
        <dbReference type="EC" id="3.1.3.89"/>
    </reaction>
</comment>
<feature type="domain" description="HD" evidence="8">
    <location>
        <begin position="29"/>
        <end position="141"/>
    </location>
</feature>
<dbReference type="NCBIfam" id="NF003009">
    <property type="entry name" value="PRK03826.1"/>
    <property type="match status" value="1"/>
</dbReference>
<organism evidence="9 10">
    <name type="scientific">Saccharospirillum mangrovi</name>
    <dbReference type="NCBI Taxonomy" id="2161747"/>
    <lineage>
        <taxon>Bacteria</taxon>
        <taxon>Pseudomonadati</taxon>
        <taxon>Pseudomonadota</taxon>
        <taxon>Gammaproteobacteria</taxon>
        <taxon>Oceanospirillales</taxon>
        <taxon>Saccharospirillaceae</taxon>
        <taxon>Saccharospirillum</taxon>
    </lineage>
</organism>
<dbReference type="PANTHER" id="PTHR11845:SF13">
    <property type="entry name" value="5'-DEOXYNUCLEOTIDASE HDDC2"/>
    <property type="match status" value="1"/>
</dbReference>
<gene>
    <name evidence="9" type="primary">yfbR</name>
    <name evidence="9" type="ORF">ACFOOG_11445</name>
</gene>
<evidence type="ECO:0000256" key="4">
    <source>
        <dbReference type="ARBA" id="ARBA00011738"/>
    </source>
</evidence>
<dbReference type="Gene3D" id="1.10.3210.10">
    <property type="entry name" value="Hypothetical protein af1432"/>
    <property type="match status" value="1"/>
</dbReference>
<keyword evidence="10" id="KW-1185">Reference proteome</keyword>
<evidence type="ECO:0000313" key="9">
    <source>
        <dbReference type="EMBL" id="MFC3853448.1"/>
    </source>
</evidence>
<comment type="cofactor">
    <cofactor evidence="3">
        <name>Co(2+)</name>
        <dbReference type="ChEBI" id="CHEBI:48828"/>
    </cofactor>
</comment>
<dbReference type="EMBL" id="JBHRYR010000003">
    <property type="protein sequence ID" value="MFC3853448.1"/>
    <property type="molecule type" value="Genomic_DNA"/>
</dbReference>
<dbReference type="PROSITE" id="PS51831">
    <property type="entry name" value="HD"/>
    <property type="match status" value="1"/>
</dbReference>
<keyword evidence="7 9" id="KW-0378">Hydrolase</keyword>
<evidence type="ECO:0000259" key="8">
    <source>
        <dbReference type="PROSITE" id="PS51831"/>
    </source>
</evidence>
<comment type="caution">
    <text evidence="9">The sequence shown here is derived from an EMBL/GenBank/DDBJ whole genome shotgun (WGS) entry which is preliminary data.</text>
</comment>
<dbReference type="Proteomes" id="UP001595617">
    <property type="component" value="Unassembled WGS sequence"/>
</dbReference>
<dbReference type="SMART" id="SM00471">
    <property type="entry name" value="HDc"/>
    <property type="match status" value="1"/>
</dbReference>
<dbReference type="SUPFAM" id="SSF109604">
    <property type="entry name" value="HD-domain/PDEase-like"/>
    <property type="match status" value="1"/>
</dbReference>
<keyword evidence="6" id="KW-0479">Metal-binding</keyword>
<evidence type="ECO:0000313" key="10">
    <source>
        <dbReference type="Proteomes" id="UP001595617"/>
    </source>
</evidence>
<reference evidence="10" key="1">
    <citation type="journal article" date="2019" name="Int. J. Syst. Evol. Microbiol.">
        <title>The Global Catalogue of Microorganisms (GCM) 10K type strain sequencing project: providing services to taxonomists for standard genome sequencing and annotation.</title>
        <authorList>
            <consortium name="The Broad Institute Genomics Platform"/>
            <consortium name="The Broad Institute Genome Sequencing Center for Infectious Disease"/>
            <person name="Wu L."/>
            <person name="Ma J."/>
        </authorList>
    </citation>
    <scope>NUCLEOTIDE SEQUENCE [LARGE SCALE GENOMIC DNA]</scope>
    <source>
        <strain evidence="10">IBRC 10765</strain>
    </source>
</reference>
<name>A0ABV7ZY53_9GAMM</name>
<dbReference type="EC" id="3.1.3.89" evidence="5"/>
<evidence type="ECO:0000256" key="3">
    <source>
        <dbReference type="ARBA" id="ARBA00001941"/>
    </source>
</evidence>
<comment type="cofactor">
    <cofactor evidence="2">
        <name>Mn(2+)</name>
        <dbReference type="ChEBI" id="CHEBI:29035"/>
    </cofactor>
</comment>
<dbReference type="InterPro" id="IPR039356">
    <property type="entry name" value="YfbR/HDDC2"/>
</dbReference>
<dbReference type="PANTHER" id="PTHR11845">
    <property type="entry name" value="5'-DEOXYNUCLEOTIDASE HDDC2"/>
    <property type="match status" value="1"/>
</dbReference>
<sequence length="212" mass="24674">MASHFFAYLNRLRWIKRWGLKRNVVEENVMEHSWQVATIAHALALIKNRFFNGQVNAEQVAVLGLYHDVSEVITGDMPTPIKYHSPTITQAYKAVEAEAEREILSYLPAKLQTDYQHLLLHEHANPEHTELVKYADMISAYLKCQAELDAGNKEFQSASRQIEKRIRNTEAPELHYFMEHFVTSYQLTIDELLSSHDRDLHQTQQSSHCQRN</sequence>
<comment type="subunit">
    <text evidence="4">Homodimer.</text>
</comment>
<dbReference type="RefSeq" id="WP_380696613.1">
    <property type="nucleotide sequence ID" value="NZ_JBHRYR010000003.1"/>
</dbReference>
<evidence type="ECO:0000256" key="6">
    <source>
        <dbReference type="ARBA" id="ARBA00022723"/>
    </source>
</evidence>
<evidence type="ECO:0000256" key="5">
    <source>
        <dbReference type="ARBA" id="ARBA00012964"/>
    </source>
</evidence>
<dbReference type="Pfam" id="PF12917">
    <property type="entry name" value="YfbR-like"/>
    <property type="match status" value="1"/>
</dbReference>
<protein>
    <recommendedName>
        <fullName evidence="5">5'-deoxynucleotidase</fullName>
        <ecNumber evidence="5">3.1.3.89</ecNumber>
    </recommendedName>
</protein>
<proteinExistence type="predicted"/>
<dbReference type="GO" id="GO:0002953">
    <property type="term" value="F:5'-deoxynucleotidase activity"/>
    <property type="evidence" value="ECO:0007669"/>
    <property type="project" value="UniProtKB-EC"/>
</dbReference>
<accession>A0ABV7ZY53</accession>
<evidence type="ECO:0000256" key="2">
    <source>
        <dbReference type="ARBA" id="ARBA00001936"/>
    </source>
</evidence>
<dbReference type="InterPro" id="IPR003607">
    <property type="entry name" value="HD/PDEase_dom"/>
</dbReference>
<evidence type="ECO:0000256" key="7">
    <source>
        <dbReference type="ARBA" id="ARBA00022801"/>
    </source>
</evidence>